<name>A0AAN5H0M8_ECOLX</name>
<sequence length="225" mass="21129">RFSGRLLNTNIFKSSGKYIPTPGTKKIRVIASGGGGGGGGVPETTENQQATAGAGLSGAFIEAFFEVDNDFEVNVIIGAAGKGGGAGRNSGSEGGTTYFGSLITAPGGTGGGAGGASANTSYIQGISWGASPTSSGTVLRAFRCSAKTPGAMVISVKAVAGGTGGDTPLGSGGIGGASSSSFSGRGGGKAEGFGAGGGGACASAGSEAQSGGDGAPGIVIVEEYA</sequence>
<evidence type="ECO:0000313" key="3">
    <source>
        <dbReference type="Proteomes" id="UP000859822"/>
    </source>
</evidence>
<dbReference type="Proteomes" id="UP000859822">
    <property type="component" value="Unassembled WGS sequence"/>
</dbReference>
<proteinExistence type="predicted"/>
<gene>
    <name evidence="2" type="ORF">IFC14_005247</name>
</gene>
<feature type="non-terminal residue" evidence="2">
    <location>
        <position position="1"/>
    </location>
</feature>
<comment type="caution">
    <text evidence="2">The sequence shown here is derived from an EMBL/GenBank/DDBJ whole genome shotgun (WGS) entry which is preliminary data.</text>
</comment>
<dbReference type="EMBL" id="DABUHV010000105">
    <property type="protein sequence ID" value="HAN4356615.1"/>
    <property type="molecule type" value="Genomic_DNA"/>
</dbReference>
<dbReference type="Pfam" id="PF21722">
    <property type="entry name" value="Gly_rich_2"/>
    <property type="match status" value="1"/>
</dbReference>
<reference evidence="2" key="1">
    <citation type="journal article" date="2018" name="Genome Biol.">
        <title>SKESA: strategic k-mer extension for scrupulous assemblies.</title>
        <authorList>
            <person name="Souvorov A."/>
            <person name="Agarwala R."/>
            <person name="Lipman D.J."/>
        </authorList>
    </citation>
    <scope>NUCLEOTIDE SEQUENCE</scope>
    <source>
        <strain evidence="2">489-16</strain>
    </source>
</reference>
<dbReference type="AlphaFoldDB" id="A0AAN5H0M8"/>
<feature type="domain" description="Glycine-rich" evidence="1">
    <location>
        <begin position="19"/>
        <end position="222"/>
    </location>
</feature>
<organism evidence="2 3">
    <name type="scientific">Escherichia coli</name>
    <dbReference type="NCBI Taxonomy" id="562"/>
    <lineage>
        <taxon>Bacteria</taxon>
        <taxon>Pseudomonadati</taxon>
        <taxon>Pseudomonadota</taxon>
        <taxon>Gammaproteobacteria</taxon>
        <taxon>Enterobacterales</taxon>
        <taxon>Enterobacteriaceae</taxon>
        <taxon>Escherichia</taxon>
    </lineage>
</organism>
<evidence type="ECO:0000313" key="2">
    <source>
        <dbReference type="EMBL" id="HAN4356615.1"/>
    </source>
</evidence>
<protein>
    <submittedName>
        <fullName evidence="2">Phage tail protein</fullName>
    </submittedName>
</protein>
<accession>A0AAN5H0M8</accession>
<evidence type="ECO:0000259" key="1">
    <source>
        <dbReference type="Pfam" id="PF21722"/>
    </source>
</evidence>
<dbReference type="InterPro" id="IPR049304">
    <property type="entry name" value="Gly_rich_dom"/>
</dbReference>
<reference evidence="2" key="2">
    <citation type="submission" date="2020-09" db="EMBL/GenBank/DDBJ databases">
        <authorList>
            <consortium name="NCBI Pathogen Detection Project"/>
        </authorList>
    </citation>
    <scope>NUCLEOTIDE SEQUENCE</scope>
    <source>
        <strain evidence="2">489-16</strain>
    </source>
</reference>